<feature type="compositionally biased region" description="Low complexity" evidence="1">
    <location>
        <begin position="92"/>
        <end position="122"/>
    </location>
</feature>
<feature type="compositionally biased region" description="Low complexity" evidence="1">
    <location>
        <begin position="132"/>
        <end position="163"/>
    </location>
</feature>
<feature type="compositionally biased region" description="Basic and acidic residues" evidence="1">
    <location>
        <begin position="181"/>
        <end position="191"/>
    </location>
</feature>
<reference evidence="3" key="2">
    <citation type="submission" date="2016-06" db="UniProtKB">
        <authorList>
            <consortium name="WormBaseParasite"/>
        </authorList>
    </citation>
    <scope>IDENTIFICATION</scope>
</reference>
<dbReference type="AlphaFoldDB" id="A0A183CCF8"/>
<keyword evidence="2" id="KW-1185">Reference proteome</keyword>
<organism evidence="2 3">
    <name type="scientific">Globodera pallida</name>
    <name type="common">Potato cyst nematode worm</name>
    <name type="synonym">Heterodera pallida</name>
    <dbReference type="NCBI Taxonomy" id="36090"/>
    <lineage>
        <taxon>Eukaryota</taxon>
        <taxon>Metazoa</taxon>
        <taxon>Ecdysozoa</taxon>
        <taxon>Nematoda</taxon>
        <taxon>Chromadorea</taxon>
        <taxon>Rhabditida</taxon>
        <taxon>Tylenchina</taxon>
        <taxon>Tylenchomorpha</taxon>
        <taxon>Tylenchoidea</taxon>
        <taxon>Heteroderidae</taxon>
        <taxon>Heteroderinae</taxon>
        <taxon>Globodera</taxon>
    </lineage>
</organism>
<evidence type="ECO:0000256" key="1">
    <source>
        <dbReference type="SAM" id="MobiDB-lite"/>
    </source>
</evidence>
<dbReference type="WBParaSite" id="GPLIN_001055900">
    <property type="protein sequence ID" value="GPLIN_001055900"/>
    <property type="gene ID" value="GPLIN_001055900"/>
</dbReference>
<protein>
    <submittedName>
        <fullName evidence="3">Uncharacterized protein</fullName>
    </submittedName>
</protein>
<feature type="compositionally biased region" description="Polar residues" evidence="1">
    <location>
        <begin position="73"/>
        <end position="91"/>
    </location>
</feature>
<proteinExistence type="predicted"/>
<reference evidence="2" key="1">
    <citation type="submission" date="2014-05" db="EMBL/GenBank/DDBJ databases">
        <title>The genome and life-stage specific transcriptomes of Globodera pallida elucidate key aspects of plant parasitism by a cyst nematode.</title>
        <authorList>
            <person name="Cotton J.A."/>
            <person name="Lilley C.J."/>
            <person name="Jones L.M."/>
            <person name="Kikuchi T."/>
            <person name="Reid A.J."/>
            <person name="Thorpe P."/>
            <person name="Tsai I.J."/>
            <person name="Beasley H."/>
            <person name="Blok V."/>
            <person name="Cock P.J.A."/>
            <person name="Van den Akker S.E."/>
            <person name="Holroyd N."/>
            <person name="Hunt M."/>
            <person name="Mantelin S."/>
            <person name="Naghra H."/>
            <person name="Pain A."/>
            <person name="Palomares-Rius J.E."/>
            <person name="Zarowiecki M."/>
            <person name="Berriman M."/>
            <person name="Jones J.T."/>
            <person name="Urwin P.E."/>
        </authorList>
    </citation>
    <scope>NUCLEOTIDE SEQUENCE [LARGE SCALE GENOMIC DNA]</scope>
    <source>
        <strain evidence="2">Lindley</strain>
    </source>
</reference>
<name>A0A183CCF8_GLOPA</name>
<accession>A0A183CCF8</accession>
<feature type="region of interest" description="Disordered" evidence="1">
    <location>
        <begin position="52"/>
        <end position="244"/>
    </location>
</feature>
<feature type="compositionally biased region" description="Polar residues" evidence="1">
    <location>
        <begin position="204"/>
        <end position="215"/>
    </location>
</feature>
<sequence length="244" mass="25550">MFEYDEKWASSAAEDAENNLTTSGDDGDPSNGTTNVNSTAANSPFELLQFSIDPPSDQLNLTGDWMTGGGRNGNSVESGQSEQLQNGLNMDTTNATPTTAAAITTTSSSENASALGNISSSSTERELETETTESTMTMTPSLPSAGPSPTLGTGEENTATEEGIVGRDVNFTRGEAVQDLEDGHKNGKKAEGEDDNFPAEVESIRTSLSFDTQTAPSPPIARANDAIPSDGFMTMGNDNLTPNY</sequence>
<feature type="compositionally biased region" description="Polar residues" evidence="1">
    <location>
        <begin position="18"/>
        <end position="40"/>
    </location>
</feature>
<evidence type="ECO:0000313" key="2">
    <source>
        <dbReference type="Proteomes" id="UP000050741"/>
    </source>
</evidence>
<feature type="region of interest" description="Disordered" evidence="1">
    <location>
        <begin position="1"/>
        <end position="40"/>
    </location>
</feature>
<dbReference type="Proteomes" id="UP000050741">
    <property type="component" value="Unassembled WGS sequence"/>
</dbReference>
<evidence type="ECO:0000313" key="3">
    <source>
        <dbReference type="WBParaSite" id="GPLIN_001055900"/>
    </source>
</evidence>